<protein>
    <recommendedName>
        <fullName evidence="3">Bifunctional lysine-specific demethylase and histidyl-hydroxylase</fullName>
        <ecNumber evidence="3">1.14.11.-</ecNumber>
    </recommendedName>
</protein>
<feature type="compositionally biased region" description="Low complexity" evidence="4">
    <location>
        <begin position="637"/>
        <end position="654"/>
    </location>
</feature>
<comment type="caution">
    <text evidence="6">The sequence shown here is derived from an EMBL/GenBank/DDBJ whole genome shotgun (WGS) entry which is preliminary data.</text>
</comment>
<feature type="region of interest" description="Disordered" evidence="4">
    <location>
        <begin position="614"/>
        <end position="708"/>
    </location>
</feature>
<dbReference type="PANTHER" id="PTHR13096">
    <property type="entry name" value="MINA53 MYC INDUCED NUCLEAR ANTIGEN"/>
    <property type="match status" value="1"/>
</dbReference>
<gene>
    <name evidence="6" type="ORF">PCOR1329_LOCUS74884</name>
</gene>
<dbReference type="PROSITE" id="PS51184">
    <property type="entry name" value="JMJC"/>
    <property type="match status" value="1"/>
</dbReference>
<comment type="similarity">
    <text evidence="3">Belongs to the ROX family.</text>
</comment>
<comment type="subcellular location">
    <subcellularLocation>
        <location evidence="3">Nucleus</location>
    </subcellularLocation>
</comment>
<dbReference type="InterPro" id="IPR039994">
    <property type="entry name" value="NO66-like"/>
</dbReference>
<evidence type="ECO:0000313" key="6">
    <source>
        <dbReference type="EMBL" id="CAK0896410.1"/>
    </source>
</evidence>
<dbReference type="EC" id="1.14.11.-" evidence="3"/>
<evidence type="ECO:0000259" key="5">
    <source>
        <dbReference type="PROSITE" id="PS51184"/>
    </source>
</evidence>
<keyword evidence="3" id="KW-0804">Transcription</keyword>
<keyword evidence="1 3" id="KW-0479">Metal-binding</keyword>
<sequence>MWSHLDHFCYRARNFLVFQGDVEAAAQRQGKDPLSLPMFGVRGSLAYRDEYEALAKEKAQKEDLARCLYTKRRNVINEKKRLGQQTAEAQMYRAKEIERRHMEVEFYLFQFHCIAWQAEDARRRGGDAERALGELRLLMLPNGPLPAPELLLGNLCELFEALATSQSFLALWTRRGLRGPLLLPPQRCVRRVLSLEDVAAGLSAAAAAGEHIPAALGLQLGSGETLNSELPPVRSPAELRRLLRFGTVFLNAASRRWRALASVCLAASSALGLPTNINVYVTAPGRAVSTPAHADRHDVIILQSTGQKRWRVYRPLPRQAGGGHPWDRGKHGGPIRPEELGTPLLDVTLRSGECLFVPAGFPHETGTPGGGQGAEVSVHLTLGISVADCGVTYGALRGQLLLELGEPGADEECLDDEAFWSLYQPLPLGCLAPRGLQGERAVATIAEATAALVRQTDLRCLEPLGSEEEASLRDAAEVVVGRWLRIQDELLAIYRSGYAEVAGAPGSGPVALGLAGSGEAGGFHAPRARPPGDPLVDPATLAAAASVGSFCAFLREHLPRAEAEPEPPEGAPAPLLYEEPLAPLQCEVVGQAAPRSWPFGLAPLKLAAERRRLRGEEAHGHPTALRHRGRHRERARPGPQEAADAAGRSAAARGAGRRAPEAARQRTAADGAAAGRGAQEALHQLGKQLGVPGPGGAPDAQLRRTAKN</sequence>
<dbReference type="Pfam" id="PF08007">
    <property type="entry name" value="JmjC_2"/>
    <property type="match status" value="1"/>
</dbReference>
<comment type="cofactor">
    <cofactor evidence="3">
        <name>Fe(2+)</name>
        <dbReference type="ChEBI" id="CHEBI:29033"/>
    </cofactor>
    <text evidence="3">Binds 1 Fe(2+) ion per subunit.</text>
</comment>
<evidence type="ECO:0000313" key="7">
    <source>
        <dbReference type="Proteomes" id="UP001189429"/>
    </source>
</evidence>
<feature type="compositionally biased region" description="Basic residues" evidence="4">
    <location>
        <begin position="624"/>
        <end position="634"/>
    </location>
</feature>
<feature type="compositionally biased region" description="Low complexity" evidence="4">
    <location>
        <begin position="665"/>
        <end position="681"/>
    </location>
</feature>
<keyword evidence="3" id="KW-0805">Transcription regulation</keyword>
<dbReference type="SUPFAM" id="SSF51197">
    <property type="entry name" value="Clavaminate synthase-like"/>
    <property type="match status" value="1"/>
</dbReference>
<keyword evidence="3" id="KW-0560">Oxidoreductase</keyword>
<proteinExistence type="inferred from homology"/>
<evidence type="ECO:0000256" key="2">
    <source>
        <dbReference type="ARBA" id="ARBA00023004"/>
    </source>
</evidence>
<keyword evidence="2 3" id="KW-0408">Iron</keyword>
<evidence type="ECO:0000256" key="3">
    <source>
        <dbReference type="RuleBase" id="RU366061"/>
    </source>
</evidence>
<evidence type="ECO:0000256" key="4">
    <source>
        <dbReference type="SAM" id="MobiDB-lite"/>
    </source>
</evidence>
<name>A0ABN9XDL9_9DINO</name>
<accession>A0ABN9XDL9</accession>
<dbReference type="EMBL" id="CAUYUJ010020182">
    <property type="protein sequence ID" value="CAK0896410.1"/>
    <property type="molecule type" value="Genomic_DNA"/>
</dbReference>
<organism evidence="6 7">
    <name type="scientific">Prorocentrum cordatum</name>
    <dbReference type="NCBI Taxonomy" id="2364126"/>
    <lineage>
        <taxon>Eukaryota</taxon>
        <taxon>Sar</taxon>
        <taxon>Alveolata</taxon>
        <taxon>Dinophyceae</taxon>
        <taxon>Prorocentrales</taxon>
        <taxon>Prorocentraceae</taxon>
        <taxon>Prorocentrum</taxon>
    </lineage>
</organism>
<reference evidence="6" key="1">
    <citation type="submission" date="2023-10" db="EMBL/GenBank/DDBJ databases">
        <authorList>
            <person name="Chen Y."/>
            <person name="Shah S."/>
            <person name="Dougan E. K."/>
            <person name="Thang M."/>
            <person name="Chan C."/>
        </authorList>
    </citation>
    <scope>NUCLEOTIDE SEQUENCE [LARGE SCALE GENOMIC DNA]</scope>
</reference>
<dbReference type="Gene3D" id="2.60.120.650">
    <property type="entry name" value="Cupin"/>
    <property type="match status" value="1"/>
</dbReference>
<evidence type="ECO:0000256" key="1">
    <source>
        <dbReference type="ARBA" id="ARBA00022723"/>
    </source>
</evidence>
<keyword evidence="3" id="KW-0539">Nucleus</keyword>
<comment type="function">
    <text evidence="3">Oxygenase that can act as both a histone lysine demethylase and a ribosomal histidine hydroxylase.</text>
</comment>
<feature type="domain" description="JmjC" evidence="5">
    <location>
        <begin position="231"/>
        <end position="397"/>
    </location>
</feature>
<keyword evidence="7" id="KW-1185">Reference proteome</keyword>
<dbReference type="Proteomes" id="UP001189429">
    <property type="component" value="Unassembled WGS sequence"/>
</dbReference>
<dbReference type="PANTHER" id="PTHR13096:SF8">
    <property type="entry name" value="RIBOSOMAL OXYGENASE 1"/>
    <property type="match status" value="1"/>
</dbReference>
<dbReference type="InterPro" id="IPR003347">
    <property type="entry name" value="JmjC_dom"/>
</dbReference>
<keyword evidence="3" id="KW-0223">Dioxygenase</keyword>